<evidence type="ECO:0000313" key="2">
    <source>
        <dbReference type="Proteomes" id="UP000199513"/>
    </source>
</evidence>
<dbReference type="RefSeq" id="WP_245763999.1">
    <property type="nucleotide sequence ID" value="NZ_FONY01000008.1"/>
</dbReference>
<name>A0A1I2DX08_9BACT</name>
<dbReference type="AlphaFoldDB" id="A0A1I2DX08"/>
<dbReference type="EMBL" id="FONY01000008">
    <property type="protein sequence ID" value="SFE84763.1"/>
    <property type="molecule type" value="Genomic_DNA"/>
</dbReference>
<sequence length="516" mass="57456">MKWILRILFVFIFLIAILLAWAFKNGIDRFPNYALDLDIGASEPSEIKVGFAAFPITPKIEDTWTDANRDAYYDPKAGDTFQDNNKNGKFDAYWLAGFQNMRPANGVNDDIWARAMVIDDGKTRLALVGIDLIGFGHDDVITVRNMLSKEANITYSVMCASHTHEAPDFIGLWGEEYKHAINADFKKYVYAQTAKAIEQAAKNLRPAKLRFAIDEKNAGVMVADTRKPEVFDNAVKIMQAIDSKADTTLGTLLVWGNHPETTWNKNLLITSDFVHYWREAVEKGVYNGDSLVMKGIGGTCVFINGAIGGLMTTPPELAVKDPFSDKIFQEPSFEKAKAQGNTLAIITLNALKDTSTSETIDKTNIRLKARTFEIPLSNDLYRLAVALGVLDRGYSSWGKMRTEVAVFTIGNAMFLTTPGEIYPEIVYGGIESPEGQDFALSPQEVPPLVELMKGKYKFILGLANDEIGYIIPKSEWDTKPPYIYGSTYQLYGEINSVGAETAPIIHKESKKLLETF</sequence>
<dbReference type="Proteomes" id="UP000199513">
    <property type="component" value="Unassembled WGS sequence"/>
</dbReference>
<accession>A0A1I2DX08</accession>
<keyword evidence="2" id="KW-1185">Reference proteome</keyword>
<dbReference type="STRING" id="1003.SAMN04488541_100842"/>
<evidence type="ECO:0000313" key="1">
    <source>
        <dbReference type="EMBL" id="SFE84763.1"/>
    </source>
</evidence>
<reference evidence="1 2" key="1">
    <citation type="submission" date="2016-10" db="EMBL/GenBank/DDBJ databases">
        <authorList>
            <person name="de Groot N.N."/>
        </authorList>
    </citation>
    <scope>NUCLEOTIDE SEQUENCE [LARGE SCALE GENOMIC DNA]</scope>
    <source>
        <strain>GEY</strain>
        <strain evidence="2">DSM 9560</strain>
    </source>
</reference>
<organism evidence="1 2">
    <name type="scientific">Thermoflexibacter ruber</name>
    <dbReference type="NCBI Taxonomy" id="1003"/>
    <lineage>
        <taxon>Bacteria</taxon>
        <taxon>Pseudomonadati</taxon>
        <taxon>Bacteroidota</taxon>
        <taxon>Cytophagia</taxon>
        <taxon>Cytophagales</taxon>
        <taxon>Thermoflexibacteraceae</taxon>
        <taxon>Thermoflexibacter</taxon>
    </lineage>
</organism>
<proteinExistence type="predicted"/>
<evidence type="ECO:0008006" key="3">
    <source>
        <dbReference type="Google" id="ProtNLM"/>
    </source>
</evidence>
<gene>
    <name evidence="1" type="ORF">SAMN04488541_100842</name>
</gene>
<protein>
    <recommendedName>
        <fullName evidence="3">Neutral/alkaline non-lysosomal ceramidase, N-terminal</fullName>
    </recommendedName>
</protein>